<dbReference type="SUPFAM" id="SSF50331">
    <property type="entry name" value="MOP-like"/>
    <property type="match status" value="1"/>
</dbReference>
<dbReference type="AlphaFoldDB" id="E7C3E7"/>
<dbReference type="SMART" id="SM00382">
    <property type="entry name" value="AAA"/>
    <property type="match status" value="1"/>
</dbReference>
<dbReference type="InterPro" id="IPR003439">
    <property type="entry name" value="ABC_transporter-like_ATP-bd"/>
</dbReference>
<dbReference type="NCBIfam" id="NF008653">
    <property type="entry name" value="PRK11650.1"/>
    <property type="match status" value="1"/>
</dbReference>
<dbReference type="GO" id="GO:0016887">
    <property type="term" value="F:ATP hydrolysis activity"/>
    <property type="evidence" value="ECO:0007669"/>
    <property type="project" value="InterPro"/>
</dbReference>
<dbReference type="PROSITE" id="PS50893">
    <property type="entry name" value="ABC_TRANSPORTER_2"/>
    <property type="match status" value="1"/>
</dbReference>
<dbReference type="GO" id="GO:0055052">
    <property type="term" value="C:ATP-binding cassette (ABC) transporter complex, substrate-binding subunit-containing"/>
    <property type="evidence" value="ECO:0007669"/>
    <property type="project" value="TreeGrafter"/>
</dbReference>
<dbReference type="Pfam" id="PF00005">
    <property type="entry name" value="ABC_tran"/>
    <property type="match status" value="1"/>
</dbReference>
<dbReference type="GO" id="GO:0140359">
    <property type="term" value="F:ABC-type transporter activity"/>
    <property type="evidence" value="ECO:0007669"/>
    <property type="project" value="InterPro"/>
</dbReference>
<keyword evidence="5" id="KW-0762">Sugar transport</keyword>
<dbReference type="GO" id="GO:0008643">
    <property type="term" value="P:carbohydrate transport"/>
    <property type="evidence" value="ECO:0007669"/>
    <property type="project" value="InterPro"/>
</dbReference>
<dbReference type="InterPro" id="IPR040582">
    <property type="entry name" value="OB_MalK-like"/>
</dbReference>
<dbReference type="InterPro" id="IPR008995">
    <property type="entry name" value="Mo/tungstate-bd_C_term_dom"/>
</dbReference>
<reference evidence="5" key="1">
    <citation type="submission" date="2010-01" db="EMBL/GenBank/DDBJ databases">
        <title>Genome fragments of uncultured bacteria from the North Pacific subtropical Gyre.</title>
        <authorList>
            <person name="Pham V.D."/>
            <person name="Delong E.F."/>
        </authorList>
    </citation>
    <scope>NUCLEOTIDE SEQUENCE</scope>
</reference>
<dbReference type="CDD" id="cd03301">
    <property type="entry name" value="ABC_MalK_N"/>
    <property type="match status" value="1"/>
</dbReference>
<dbReference type="InterPro" id="IPR027417">
    <property type="entry name" value="P-loop_NTPase"/>
</dbReference>
<name>E7C3E7_9BACT</name>
<dbReference type="InterPro" id="IPR015855">
    <property type="entry name" value="ABC_transpr_MalK-like"/>
</dbReference>
<evidence type="ECO:0000259" key="4">
    <source>
        <dbReference type="PROSITE" id="PS50893"/>
    </source>
</evidence>
<dbReference type="GO" id="GO:0005524">
    <property type="term" value="F:ATP binding"/>
    <property type="evidence" value="ECO:0007669"/>
    <property type="project" value="UniProtKB-KW"/>
</dbReference>
<dbReference type="SUPFAM" id="SSF52540">
    <property type="entry name" value="P-loop containing nucleoside triphosphate hydrolases"/>
    <property type="match status" value="1"/>
</dbReference>
<accession>E7C3E7</accession>
<dbReference type="Gene3D" id="3.40.50.300">
    <property type="entry name" value="P-loop containing nucleotide triphosphate hydrolases"/>
    <property type="match status" value="1"/>
</dbReference>
<proteinExistence type="predicted"/>
<evidence type="ECO:0000313" key="5">
    <source>
        <dbReference type="EMBL" id="ADI21971.1"/>
    </source>
</evidence>
<dbReference type="Gene3D" id="2.40.50.140">
    <property type="entry name" value="Nucleic acid-binding proteins"/>
    <property type="match status" value="1"/>
</dbReference>
<evidence type="ECO:0000256" key="2">
    <source>
        <dbReference type="ARBA" id="ARBA00022741"/>
    </source>
</evidence>
<feature type="domain" description="ABC transporter" evidence="4">
    <location>
        <begin position="4"/>
        <end position="234"/>
    </location>
</feature>
<sequence length="362" mass="40765">MAEVVLQGLTKQFGQTLAVNRVYLEIKDRELVVLVGPSGCGKTTTLRLIAGLEEPDSGEIFIGGRSVLQVAPKDRDIAMVFQNYALYPHMNVSQNMAFGLKMRRVARQEIQRRVQETAELLGIEDLLTRKPSQLSGGQRQRVAVGRAIVRDPQVFLLDEPLSNLDAKMRLVMRSELIKLHRRLQATMVYVTHDQVEAMTMGDRIAVMHEGKVQQFAEPREIYSAPANRFVAQFIGNPPMNLLEGKLVAEEQATYFQSDEFRVLIPSIRARRLHDRLDRNITLGIRPEHLQLLPSGSSETGIDMTVVLSQLLGAETIVELDYGSGRLLARVENQQQFVAQQSLKISVDSQHIHFFDPKSQMAI</sequence>
<keyword evidence="1" id="KW-0813">Transport</keyword>
<dbReference type="EMBL" id="GU567971">
    <property type="protein sequence ID" value="ADI21971.1"/>
    <property type="molecule type" value="Genomic_DNA"/>
</dbReference>
<dbReference type="PANTHER" id="PTHR43875:SF1">
    <property type="entry name" value="OSMOPROTECTIVE COMPOUNDS UPTAKE ATP-BINDING PROTEIN GGTA"/>
    <property type="match status" value="1"/>
</dbReference>
<dbReference type="Pfam" id="PF17912">
    <property type="entry name" value="OB_MalK"/>
    <property type="match status" value="1"/>
</dbReference>
<dbReference type="InterPro" id="IPR017871">
    <property type="entry name" value="ABC_transporter-like_CS"/>
</dbReference>
<dbReference type="InterPro" id="IPR003593">
    <property type="entry name" value="AAA+_ATPase"/>
</dbReference>
<dbReference type="InterPro" id="IPR012340">
    <property type="entry name" value="NA-bd_OB-fold"/>
</dbReference>
<evidence type="ECO:0000256" key="3">
    <source>
        <dbReference type="ARBA" id="ARBA00022840"/>
    </source>
</evidence>
<dbReference type="FunFam" id="3.40.50.300:FF:000042">
    <property type="entry name" value="Maltose/maltodextrin ABC transporter, ATP-binding protein"/>
    <property type="match status" value="1"/>
</dbReference>
<organism evidence="5">
    <name type="scientific">uncultured Planctomycetales bacterium HF0130_29M04</name>
    <dbReference type="NCBI Taxonomy" id="723552"/>
    <lineage>
        <taxon>Bacteria</taxon>
        <taxon>Pseudomonadati</taxon>
        <taxon>Planctomycetota</taxon>
        <taxon>Planctomycetia</taxon>
        <taxon>Planctomycetales</taxon>
        <taxon>environmental samples</taxon>
    </lineage>
</organism>
<keyword evidence="2" id="KW-0547">Nucleotide-binding</keyword>
<dbReference type="Gene3D" id="2.40.50.100">
    <property type="match status" value="1"/>
</dbReference>
<dbReference type="PROSITE" id="PS00211">
    <property type="entry name" value="ABC_TRANSPORTER_1"/>
    <property type="match status" value="1"/>
</dbReference>
<dbReference type="InterPro" id="IPR047641">
    <property type="entry name" value="ABC_transpr_MalK/UgpC-like"/>
</dbReference>
<evidence type="ECO:0000256" key="1">
    <source>
        <dbReference type="ARBA" id="ARBA00022448"/>
    </source>
</evidence>
<keyword evidence="3" id="KW-0067">ATP-binding</keyword>
<protein>
    <submittedName>
        <fullName evidence="5">ABC-type sugar transport systems, ATPase components</fullName>
    </submittedName>
</protein>
<dbReference type="PANTHER" id="PTHR43875">
    <property type="entry name" value="MALTODEXTRIN IMPORT ATP-BINDING PROTEIN MSMX"/>
    <property type="match status" value="1"/>
</dbReference>